<evidence type="ECO:0000313" key="1">
    <source>
        <dbReference type="EMBL" id="KAJ0030452.1"/>
    </source>
</evidence>
<reference evidence="2" key="1">
    <citation type="journal article" date="2023" name="G3 (Bethesda)">
        <title>Genome assembly and association tests identify interacting loci associated with vigor, precocity, and sex in interspecific pistachio rootstocks.</title>
        <authorList>
            <person name="Palmer W."/>
            <person name="Jacygrad E."/>
            <person name="Sagayaradj S."/>
            <person name="Cavanaugh K."/>
            <person name="Han R."/>
            <person name="Bertier L."/>
            <person name="Beede B."/>
            <person name="Kafkas S."/>
            <person name="Golino D."/>
            <person name="Preece J."/>
            <person name="Michelmore R."/>
        </authorList>
    </citation>
    <scope>NUCLEOTIDE SEQUENCE [LARGE SCALE GENOMIC DNA]</scope>
</reference>
<sequence>MSGWDEGAVFYSDQAQFPEDAAGGATTEATRRRHSVQIKFKEFIRNFEKEKNVFPYRESLIENPKFLLVHLEDLLSFDADLPSLLRSSPADFLPLFEMAAAEVLASLKMKVDMEEPKTEEVQILLTSKEDSMSMRSLGAQYISKLVRISGITIAASRVKAKATYVHLSCKNCKSTIDVPCRPGLGGAIVPRSCGHLPQVGEEACPIDPWIVVPDKSQYVDQQTLKLQENPEDVPTGELPRNLLLSVDRHLVQTIVPGTRLTIMGIYSIFQAANSSASHKGAVAVRQPYIRVVGLEETNEASSRGPSAFKPEEIEEFKKFASQPDAYKTICSKIAPSIFGHDDVKKAVACLLFGGSRKNLPDGVKLRGDINVLLLGDPSTAKSQFLKFVEKTAPIAVYTSGKGSSAAGLTASVIRDSGSREFYLEGGAMVLADGGVVCIDEFDKMRSEDRVAIHEAMEQQTISIAKAGITTVLNSRTSVLAAANPPSGRYDDLKTAQDNIDLQTTILSRFDLIFIVKDVRMYSQDKLIASHIIKIHASADAVSGDSKVSKEENWLKRYIQYCRVECHPRLSESAAAKLQDQYVQIRKDMRRQANETGEAAVIPITVRQLEAIVRLSEALAKMKLSHVATENEVNEAVRLFTVSTMDAARSGIHQQVNLTGEMANEIKQAETQIKRRLGIGNQISERRLIDDLTRMGMNESIVRRALIVMHQRDEVEYKRERRVIFRKV</sequence>
<dbReference type="Proteomes" id="UP001163603">
    <property type="component" value="Chromosome 8"/>
</dbReference>
<organism evidence="1 2">
    <name type="scientific">Pistacia integerrima</name>
    <dbReference type="NCBI Taxonomy" id="434235"/>
    <lineage>
        <taxon>Eukaryota</taxon>
        <taxon>Viridiplantae</taxon>
        <taxon>Streptophyta</taxon>
        <taxon>Embryophyta</taxon>
        <taxon>Tracheophyta</taxon>
        <taxon>Spermatophyta</taxon>
        <taxon>Magnoliopsida</taxon>
        <taxon>eudicotyledons</taxon>
        <taxon>Gunneridae</taxon>
        <taxon>Pentapetalae</taxon>
        <taxon>rosids</taxon>
        <taxon>malvids</taxon>
        <taxon>Sapindales</taxon>
        <taxon>Anacardiaceae</taxon>
        <taxon>Pistacia</taxon>
    </lineage>
</organism>
<dbReference type="EMBL" id="CM047743">
    <property type="protein sequence ID" value="KAJ0030452.1"/>
    <property type="molecule type" value="Genomic_DNA"/>
</dbReference>
<proteinExistence type="predicted"/>
<protein>
    <submittedName>
        <fullName evidence="1">Uncharacterized protein</fullName>
    </submittedName>
</protein>
<accession>A0ACC0Y593</accession>
<keyword evidence="2" id="KW-1185">Reference proteome</keyword>
<comment type="caution">
    <text evidence="1">The sequence shown here is derived from an EMBL/GenBank/DDBJ whole genome shotgun (WGS) entry which is preliminary data.</text>
</comment>
<evidence type="ECO:0000313" key="2">
    <source>
        <dbReference type="Proteomes" id="UP001163603"/>
    </source>
</evidence>
<gene>
    <name evidence="1" type="ORF">Pint_14678</name>
</gene>
<name>A0ACC0Y593_9ROSI</name>